<gene>
    <name evidence="3" type="ORF">CAUJ_LOCUS12741</name>
</gene>
<comment type="caution">
    <text evidence="3">The sequence shown here is derived from an EMBL/GenBank/DDBJ whole genome shotgun (WGS) entry which is preliminary data.</text>
</comment>
<dbReference type="Proteomes" id="UP000835052">
    <property type="component" value="Unassembled WGS sequence"/>
</dbReference>
<dbReference type="GO" id="GO:0003712">
    <property type="term" value="F:transcription coregulator activity"/>
    <property type="evidence" value="ECO:0007669"/>
    <property type="project" value="InterPro"/>
</dbReference>
<dbReference type="InterPro" id="IPR057322">
    <property type="entry name" value="Rgr-1_C"/>
</dbReference>
<feature type="compositionally biased region" description="Polar residues" evidence="1">
    <location>
        <begin position="878"/>
        <end position="889"/>
    </location>
</feature>
<dbReference type="GO" id="GO:0016592">
    <property type="term" value="C:mediator complex"/>
    <property type="evidence" value="ECO:0007669"/>
    <property type="project" value="InterPro"/>
</dbReference>
<evidence type="ECO:0000313" key="4">
    <source>
        <dbReference type="Proteomes" id="UP000835052"/>
    </source>
</evidence>
<dbReference type="PANTHER" id="PTHR12809">
    <property type="entry name" value="MEDIATOR COMPLEX SUBUNIT"/>
    <property type="match status" value="1"/>
</dbReference>
<keyword evidence="4" id="KW-1185">Reference proteome</keyword>
<sequence length="942" mass="106592">MELTEFGRVLYDNLSPVVVRRYLNKLRIMIVIERYRRSIALLPLRLKTNKEMDHILRDIKNLPPDRLCFQFFKEEAYYLLITFVPDEQMKIEIKLQVMHIEEDIAELMTITENLRLYSHPIVNHIEMDQFQASGLTRRETVLMSHRLAAAISEIEDRLTMIFICEELTKRGIQHEFRWDDPYGAGSPVLHITGVSNAVDMKCPEFFRNMVRCCIRVDNRLRLTFPFECCMENIPLIRDLPYGRLYSAKICTWIQEVSARDASNMAGKVADTIVERVSRYCHLYSVIYKFAIAYDNFYNKFCNIEAYTFHKLVLSYGEQRDQLLIVGYRLGSKPLSGVPKDLWQQFPVPPKEDFFAVNFGQLSPRSITGPPEIRFRDDMRWNPHALLTGTIRERLNETNDLTGIVHYLVMTSNSLFALSNFMRIRFKTHKVLAQILHQEVQFPFRLKFNLTAATETNLRLYYDYILLDFMLLADGLIAVRDSCRGEARCAGLFRFFFLHSGGRAYELHDPSFQRPTDNSHYSIAEPPRNYDPSEVPSMRCSRTPIVVDDVTMRKTCNFVKREDLYSPIDDYLSTLNYLLHAKIALEAMNNPQGPQTTAAVSLSTVEFIECTADCLHFKATQIDGNGRAATNYVEYKVFVDPQDFCARLTLKYDEEDVATQEELDIIQLFFEKMVYRSKNEMVFQSFVLLCRLTAHRALSSIARVMKFQLDAKPEARLHVQLKLVYLLRESSQTVGRSFASGIVVDTAHTSVMIAIAMRRQKPVTGEKGQPRPSLIFRMVYNTQTNTVRIQNSQYAHHAPQADNSAPTAMPPAPTQEDLTVVINVANAVAEDTKFCPIGVAVQTLHEFMSTGVHPQPYVPRSQPPGSVQPVGSVGPAPSSVGQPPSAQSATAGPGSVAGPSSVHSHLGPGPASVQPGSVQHLAPGSVGTQPPGSVPPGSVPPPQ</sequence>
<organism evidence="3 4">
    <name type="scientific">Caenorhabditis auriculariae</name>
    <dbReference type="NCBI Taxonomy" id="2777116"/>
    <lineage>
        <taxon>Eukaryota</taxon>
        <taxon>Metazoa</taxon>
        <taxon>Ecdysozoa</taxon>
        <taxon>Nematoda</taxon>
        <taxon>Chromadorea</taxon>
        <taxon>Rhabditida</taxon>
        <taxon>Rhabditina</taxon>
        <taxon>Rhabditomorpha</taxon>
        <taxon>Rhabditoidea</taxon>
        <taxon>Rhabditidae</taxon>
        <taxon>Peloderinae</taxon>
        <taxon>Caenorhabditis</taxon>
    </lineage>
</organism>
<name>A0A8S1HPG1_9PELO</name>
<evidence type="ECO:0000313" key="3">
    <source>
        <dbReference type="EMBL" id="CAD6196830.1"/>
    </source>
</evidence>
<dbReference type="OrthoDB" id="5876177at2759"/>
<dbReference type="Pfam" id="PF25308">
    <property type="entry name" value="Rgr-1_C"/>
    <property type="match status" value="1"/>
</dbReference>
<feature type="compositionally biased region" description="Pro residues" evidence="1">
    <location>
        <begin position="931"/>
        <end position="942"/>
    </location>
</feature>
<proteinExistence type="predicted"/>
<dbReference type="GO" id="GO:0006357">
    <property type="term" value="P:regulation of transcription by RNA polymerase II"/>
    <property type="evidence" value="ECO:0007669"/>
    <property type="project" value="InterPro"/>
</dbReference>
<feature type="region of interest" description="Disordered" evidence="1">
    <location>
        <begin position="793"/>
        <end position="812"/>
    </location>
</feature>
<protein>
    <recommendedName>
        <fullName evidence="2">Rgr-1 C-terminal domain-containing protein</fullName>
    </recommendedName>
</protein>
<accession>A0A8S1HPG1</accession>
<dbReference type="PANTHER" id="PTHR12809:SF2">
    <property type="entry name" value="MEDIATOR OF RNA POLYMERASE II TRANSCRIPTION SUBUNIT 14"/>
    <property type="match status" value="1"/>
</dbReference>
<dbReference type="InterPro" id="IPR013947">
    <property type="entry name" value="Mediator_Med14"/>
</dbReference>
<dbReference type="GO" id="GO:0070847">
    <property type="term" value="C:core mediator complex"/>
    <property type="evidence" value="ECO:0007669"/>
    <property type="project" value="TreeGrafter"/>
</dbReference>
<feature type="region of interest" description="Disordered" evidence="1">
    <location>
        <begin position="515"/>
        <end position="534"/>
    </location>
</feature>
<evidence type="ECO:0000256" key="1">
    <source>
        <dbReference type="SAM" id="MobiDB-lite"/>
    </source>
</evidence>
<evidence type="ECO:0000259" key="2">
    <source>
        <dbReference type="Pfam" id="PF25308"/>
    </source>
</evidence>
<feature type="domain" description="Rgr-1 C-terminal" evidence="2">
    <location>
        <begin position="657"/>
        <end position="788"/>
    </location>
</feature>
<dbReference type="AlphaFoldDB" id="A0A8S1HPG1"/>
<reference evidence="3" key="1">
    <citation type="submission" date="2020-10" db="EMBL/GenBank/DDBJ databases">
        <authorList>
            <person name="Kikuchi T."/>
        </authorList>
    </citation>
    <scope>NUCLEOTIDE SEQUENCE</scope>
    <source>
        <strain evidence="3">NKZ352</strain>
    </source>
</reference>
<dbReference type="EMBL" id="CAJGYM010000080">
    <property type="protein sequence ID" value="CAD6196830.1"/>
    <property type="molecule type" value="Genomic_DNA"/>
</dbReference>
<feature type="region of interest" description="Disordered" evidence="1">
    <location>
        <begin position="854"/>
        <end position="942"/>
    </location>
</feature>